<dbReference type="InParanoid" id="A0A1S0U2P9"/>
<name>A0A1S0U2P9_LOALO</name>
<evidence type="ECO:0000313" key="2">
    <source>
        <dbReference type="EMBL" id="EFO24310.1"/>
    </source>
</evidence>
<dbReference type="AlphaFoldDB" id="A0A1S0U2P9"/>
<dbReference type="CTD" id="9941574"/>
<dbReference type="GeneID" id="9941574"/>
<sequence>MDESGLKQLNEEYRWVFDFCLLQDEASHKITLEFFRTLDPDTLSYPEKLIQKRYIRKVVPCSYSEDSSDDPPWRRAFDLSSFTKREGRDGKRVTCSDDRYVTEDDADDDEMRWSSRGVRREMEQPGRS</sequence>
<evidence type="ECO:0000256" key="1">
    <source>
        <dbReference type="SAM" id="MobiDB-lite"/>
    </source>
</evidence>
<dbReference type="KEGG" id="loa:LOAG_04177"/>
<dbReference type="EMBL" id="JH712345">
    <property type="protein sequence ID" value="EFO24310.1"/>
    <property type="molecule type" value="Genomic_DNA"/>
</dbReference>
<organism evidence="2">
    <name type="scientific">Loa loa</name>
    <name type="common">Eye worm</name>
    <name type="synonym">Filaria loa</name>
    <dbReference type="NCBI Taxonomy" id="7209"/>
    <lineage>
        <taxon>Eukaryota</taxon>
        <taxon>Metazoa</taxon>
        <taxon>Ecdysozoa</taxon>
        <taxon>Nematoda</taxon>
        <taxon>Chromadorea</taxon>
        <taxon>Rhabditida</taxon>
        <taxon>Spirurina</taxon>
        <taxon>Spiruromorpha</taxon>
        <taxon>Filarioidea</taxon>
        <taxon>Onchocercidae</taxon>
        <taxon>Loa</taxon>
    </lineage>
</organism>
<gene>
    <name evidence="2" type="ORF">LOAG_04177</name>
</gene>
<feature type="region of interest" description="Disordered" evidence="1">
    <location>
        <begin position="104"/>
        <end position="128"/>
    </location>
</feature>
<feature type="compositionally biased region" description="Basic and acidic residues" evidence="1">
    <location>
        <begin position="118"/>
        <end position="128"/>
    </location>
</feature>
<reference evidence="2" key="1">
    <citation type="submission" date="2012-04" db="EMBL/GenBank/DDBJ databases">
        <title>The Genome Sequence of Loa loa.</title>
        <authorList>
            <consortium name="The Broad Institute Genome Sequencing Platform"/>
            <consortium name="Broad Institute Genome Sequencing Center for Infectious Disease"/>
            <person name="Nutman T.B."/>
            <person name="Fink D.L."/>
            <person name="Russ C."/>
            <person name="Young S."/>
            <person name="Zeng Q."/>
            <person name="Gargeya S."/>
            <person name="Alvarado L."/>
            <person name="Berlin A."/>
            <person name="Chapman S.B."/>
            <person name="Chen Z."/>
            <person name="Freedman E."/>
            <person name="Gellesch M."/>
            <person name="Goldberg J."/>
            <person name="Griggs A."/>
            <person name="Gujja S."/>
            <person name="Heilman E.R."/>
            <person name="Heiman D."/>
            <person name="Howarth C."/>
            <person name="Mehta T."/>
            <person name="Neiman D."/>
            <person name="Pearson M."/>
            <person name="Roberts A."/>
            <person name="Saif S."/>
            <person name="Shea T."/>
            <person name="Shenoy N."/>
            <person name="Sisk P."/>
            <person name="Stolte C."/>
            <person name="Sykes S."/>
            <person name="White J."/>
            <person name="Yandava C."/>
            <person name="Haas B."/>
            <person name="Henn M.R."/>
            <person name="Nusbaum C."/>
            <person name="Birren B."/>
        </authorList>
    </citation>
    <scope>NUCLEOTIDE SEQUENCE [LARGE SCALE GENOMIC DNA]</scope>
</reference>
<protein>
    <submittedName>
        <fullName evidence="2">Uncharacterized protein</fullName>
    </submittedName>
</protein>
<proteinExistence type="predicted"/>
<dbReference type="RefSeq" id="XP_003139762.1">
    <property type="nucleotide sequence ID" value="XM_003139714.1"/>
</dbReference>
<accession>A0A1S0U2P9</accession>